<evidence type="ECO:0000256" key="6">
    <source>
        <dbReference type="ARBA" id="ARBA00023204"/>
    </source>
</evidence>
<name>A0A4R3IA71_9GAMM</name>
<keyword evidence="2 7" id="KW-0227">DNA damage</keyword>
<dbReference type="GO" id="GO:0006281">
    <property type="term" value="P:DNA repair"/>
    <property type="evidence" value="ECO:0007669"/>
    <property type="project" value="UniProtKB-UniRule"/>
</dbReference>
<dbReference type="Pfam" id="PF21176">
    <property type="entry name" value="RecR_HhH"/>
    <property type="match status" value="1"/>
</dbReference>
<feature type="zinc finger region" description="C4-type" evidence="7">
    <location>
        <begin position="57"/>
        <end position="72"/>
    </location>
</feature>
<keyword evidence="6 7" id="KW-0234">DNA repair</keyword>
<dbReference type="GO" id="GO:0006310">
    <property type="term" value="P:DNA recombination"/>
    <property type="evidence" value="ECO:0007669"/>
    <property type="project" value="UniProtKB-UniRule"/>
</dbReference>
<gene>
    <name evidence="7" type="primary">recR</name>
    <name evidence="9" type="ORF">BCF53_104158</name>
</gene>
<dbReference type="SUPFAM" id="SSF111304">
    <property type="entry name" value="Recombination protein RecR"/>
    <property type="match status" value="1"/>
</dbReference>
<dbReference type="HAMAP" id="MF_00017">
    <property type="entry name" value="RecR"/>
    <property type="match status" value="1"/>
</dbReference>
<dbReference type="Gene3D" id="3.40.1360.10">
    <property type="match status" value="1"/>
</dbReference>
<feature type="domain" description="Toprim" evidence="8">
    <location>
        <begin position="80"/>
        <end position="175"/>
    </location>
</feature>
<dbReference type="Pfam" id="PF02132">
    <property type="entry name" value="RecR_ZnF"/>
    <property type="match status" value="1"/>
</dbReference>
<comment type="function">
    <text evidence="7">May play a role in DNA repair. It seems to be involved in an RecBC-independent recombinational process of DNA repair. It may act with RecF and RecO.</text>
</comment>
<dbReference type="GO" id="GO:0003677">
    <property type="term" value="F:DNA binding"/>
    <property type="evidence" value="ECO:0007669"/>
    <property type="project" value="UniProtKB-UniRule"/>
</dbReference>
<dbReference type="AlphaFoldDB" id="A0A4R3IA71"/>
<dbReference type="Gene3D" id="1.10.8.420">
    <property type="entry name" value="RecR Domain 1"/>
    <property type="match status" value="1"/>
</dbReference>
<dbReference type="EMBL" id="SLZR01000004">
    <property type="protein sequence ID" value="TCS42054.1"/>
    <property type="molecule type" value="Genomic_DNA"/>
</dbReference>
<keyword evidence="3 7" id="KW-0863">Zinc-finger</keyword>
<evidence type="ECO:0000256" key="4">
    <source>
        <dbReference type="ARBA" id="ARBA00022833"/>
    </source>
</evidence>
<dbReference type="PANTHER" id="PTHR30446:SF0">
    <property type="entry name" value="RECOMBINATION PROTEIN RECR"/>
    <property type="match status" value="1"/>
</dbReference>
<evidence type="ECO:0000256" key="1">
    <source>
        <dbReference type="ARBA" id="ARBA00022723"/>
    </source>
</evidence>
<keyword evidence="1 7" id="KW-0479">Metal-binding</keyword>
<dbReference type="OrthoDB" id="9802672at2"/>
<dbReference type="GO" id="GO:0008270">
    <property type="term" value="F:zinc ion binding"/>
    <property type="evidence" value="ECO:0007669"/>
    <property type="project" value="UniProtKB-KW"/>
</dbReference>
<evidence type="ECO:0000256" key="3">
    <source>
        <dbReference type="ARBA" id="ARBA00022771"/>
    </source>
</evidence>
<evidence type="ECO:0000256" key="7">
    <source>
        <dbReference type="HAMAP-Rule" id="MF_00017"/>
    </source>
</evidence>
<dbReference type="RefSeq" id="WP_132700842.1">
    <property type="nucleotide sequence ID" value="NZ_SLZR01000004.1"/>
</dbReference>
<sequence>MAYTPATEELIRALQLLPGIGTRSATRMALYLLERDTDSARQLSHSLADALEKVHRCPSCRTLTELPVCPVCESTDRNTKLVCVVANDADRSAIEMSNRFTGRYFVLHGVLSPMDAVGPEQLGVFDLVDKVKAESIEEIMFVLDDQMESEATIYYITEQLKGLNVKCSRAMVAHLKNGSLDQAESRHLVSAIEHKREINIEQK</sequence>
<keyword evidence="5 7" id="KW-0233">DNA recombination</keyword>
<comment type="similarity">
    <text evidence="7">Belongs to the RecR family.</text>
</comment>
<evidence type="ECO:0000256" key="2">
    <source>
        <dbReference type="ARBA" id="ARBA00022763"/>
    </source>
</evidence>
<dbReference type="InterPro" id="IPR015967">
    <property type="entry name" value="Rcmb_RecR_Znf"/>
</dbReference>
<keyword evidence="10" id="KW-1185">Reference proteome</keyword>
<evidence type="ECO:0000313" key="10">
    <source>
        <dbReference type="Proteomes" id="UP000295793"/>
    </source>
</evidence>
<keyword evidence="4 7" id="KW-0862">Zinc</keyword>
<dbReference type="PROSITE" id="PS01300">
    <property type="entry name" value="RECR"/>
    <property type="match status" value="1"/>
</dbReference>
<evidence type="ECO:0000256" key="5">
    <source>
        <dbReference type="ARBA" id="ARBA00023172"/>
    </source>
</evidence>
<evidence type="ECO:0000313" key="9">
    <source>
        <dbReference type="EMBL" id="TCS42054.1"/>
    </source>
</evidence>
<dbReference type="Proteomes" id="UP000295793">
    <property type="component" value="Unassembled WGS sequence"/>
</dbReference>
<dbReference type="InterPro" id="IPR000093">
    <property type="entry name" value="DNA_Rcmb_RecR"/>
</dbReference>
<dbReference type="PANTHER" id="PTHR30446">
    <property type="entry name" value="RECOMBINATION PROTEIN RECR"/>
    <property type="match status" value="1"/>
</dbReference>
<protein>
    <recommendedName>
        <fullName evidence="7">Recombination protein RecR</fullName>
    </recommendedName>
</protein>
<proteinExistence type="inferred from homology"/>
<reference evidence="9 10" key="1">
    <citation type="submission" date="2019-03" db="EMBL/GenBank/DDBJ databases">
        <title>Genomic Encyclopedia of Archaeal and Bacterial Type Strains, Phase II (KMG-II): from individual species to whole genera.</title>
        <authorList>
            <person name="Goeker M."/>
        </authorList>
    </citation>
    <scope>NUCLEOTIDE SEQUENCE [LARGE SCALE GENOMIC DNA]</scope>
    <source>
        <strain evidence="9 10">DSM 15388</strain>
    </source>
</reference>
<evidence type="ECO:0000259" key="8">
    <source>
        <dbReference type="PROSITE" id="PS50880"/>
    </source>
</evidence>
<organism evidence="9 10">
    <name type="scientific">Reinekea marinisedimentorum</name>
    <dbReference type="NCBI Taxonomy" id="230495"/>
    <lineage>
        <taxon>Bacteria</taxon>
        <taxon>Pseudomonadati</taxon>
        <taxon>Pseudomonadota</taxon>
        <taxon>Gammaproteobacteria</taxon>
        <taxon>Oceanospirillales</taxon>
        <taxon>Saccharospirillaceae</taxon>
        <taxon>Reinekea</taxon>
    </lineage>
</organism>
<dbReference type="InterPro" id="IPR023627">
    <property type="entry name" value="Rcmb_RecR"/>
</dbReference>
<dbReference type="NCBIfam" id="TIGR00615">
    <property type="entry name" value="recR"/>
    <property type="match status" value="1"/>
</dbReference>
<dbReference type="Pfam" id="PF13662">
    <property type="entry name" value="Toprim_4"/>
    <property type="match status" value="1"/>
</dbReference>
<dbReference type="InterPro" id="IPR006171">
    <property type="entry name" value="TOPRIM_dom"/>
</dbReference>
<dbReference type="PROSITE" id="PS50880">
    <property type="entry name" value="TOPRIM"/>
    <property type="match status" value="1"/>
</dbReference>
<accession>A0A4R3IA71</accession>
<comment type="caution">
    <text evidence="9">The sequence shown here is derived from an EMBL/GenBank/DDBJ whole genome shotgun (WGS) entry which is preliminary data.</text>
</comment>